<evidence type="ECO:0000256" key="7">
    <source>
        <dbReference type="ARBA" id="ARBA00048472"/>
    </source>
</evidence>
<sequence length="384" mass="43204">MLRVPITIFPLTWDIFCRVIDNHGDLGVCWRLSAQLAALGHRVRLWVDDAHALPWMAPGALEGLWPGVQVHKWSHRDMADLPLADVWVEAFGCEIPAEFVAHFADSFGTSVTASVTHSTAGGPAPTWINLEYLSAESYVERMHRMPSPVLHGPAAGLTKWFFYPGFTGATGGLLREPDLLQRQSAFDRAAWLADKAIEWQGERLVSLFCYEPVALEQFLNQLAQRSDATRLLVTPGRATAAVASVLARQTSSIAQSGRWGSLSITCLTHLPQSEYDELLWACDVNFVRGEDSLVRAIWAAKPFVWQIYPQDDNAHHAKLEAFLDWLRAPDSLRRFHNIWNAVEHATLPQLPLDEWQNCVHESRQRLLSEDDLTAQLLNFVAEKR</sequence>
<dbReference type="PIRSF" id="PIRSF015557">
    <property type="entry name" value="UCP015557"/>
    <property type="match status" value="1"/>
</dbReference>
<dbReference type="EMBL" id="JBEPSH010000007">
    <property type="protein sequence ID" value="MET4578497.1"/>
    <property type="molecule type" value="Genomic_DNA"/>
</dbReference>
<gene>
    <name evidence="8" type="ORF">ABIE13_003613</name>
</gene>
<protein>
    <recommendedName>
        <fullName evidence="5">Protein-arginine rhamnosyltransferase</fullName>
    </recommendedName>
    <alternativeName>
        <fullName evidence="6">EF-P arginine rhamnosyltransferase</fullName>
    </alternativeName>
</protein>
<keyword evidence="2" id="KW-0808">Transferase</keyword>
<proteinExistence type="inferred from homology"/>
<organism evidence="8 9">
    <name type="scientific">Ottowia thiooxydans</name>
    <dbReference type="NCBI Taxonomy" id="219182"/>
    <lineage>
        <taxon>Bacteria</taxon>
        <taxon>Pseudomonadati</taxon>
        <taxon>Pseudomonadota</taxon>
        <taxon>Betaproteobacteria</taxon>
        <taxon>Burkholderiales</taxon>
        <taxon>Comamonadaceae</taxon>
        <taxon>Ottowia</taxon>
    </lineage>
</organism>
<evidence type="ECO:0000256" key="4">
    <source>
        <dbReference type="ARBA" id="ARBA00024346"/>
    </source>
</evidence>
<keyword evidence="9" id="KW-1185">Reference proteome</keyword>
<evidence type="ECO:0000256" key="2">
    <source>
        <dbReference type="ARBA" id="ARBA00022679"/>
    </source>
</evidence>
<dbReference type="Pfam" id="PF10093">
    <property type="entry name" value="EarP"/>
    <property type="match status" value="1"/>
</dbReference>
<dbReference type="RefSeq" id="WP_354445798.1">
    <property type="nucleotide sequence ID" value="NZ_JBEPSH010000007.1"/>
</dbReference>
<reference evidence="8 9" key="1">
    <citation type="submission" date="2024-06" db="EMBL/GenBank/DDBJ databases">
        <title>Sorghum-associated microbial communities from plants grown in Nebraska, USA.</title>
        <authorList>
            <person name="Schachtman D."/>
        </authorList>
    </citation>
    <scope>NUCLEOTIDE SEQUENCE [LARGE SCALE GENOMIC DNA]</scope>
    <source>
        <strain evidence="8 9">2709</strain>
    </source>
</reference>
<comment type="catalytic activity">
    <reaction evidence="7">
        <text>dTDP-beta-L-rhamnose + L-arginyl-[protein] = N(omega)-(alpha-L-rhamnosyl)-L-arginyl-[protein] + dTDP + H(+)</text>
        <dbReference type="Rhea" id="RHEA:66692"/>
        <dbReference type="Rhea" id="RHEA-COMP:10532"/>
        <dbReference type="Rhea" id="RHEA-COMP:17096"/>
        <dbReference type="ChEBI" id="CHEBI:15378"/>
        <dbReference type="ChEBI" id="CHEBI:29965"/>
        <dbReference type="ChEBI" id="CHEBI:57510"/>
        <dbReference type="ChEBI" id="CHEBI:58369"/>
        <dbReference type="ChEBI" id="CHEBI:167445"/>
    </reaction>
    <physiologicalReaction direction="left-to-right" evidence="7">
        <dbReference type="Rhea" id="RHEA:66693"/>
    </physiologicalReaction>
</comment>
<evidence type="ECO:0000256" key="3">
    <source>
        <dbReference type="ARBA" id="ARBA00024303"/>
    </source>
</evidence>
<evidence type="ECO:0000313" key="9">
    <source>
        <dbReference type="Proteomes" id="UP001549320"/>
    </source>
</evidence>
<comment type="function">
    <text evidence="3">Protein-arginine rhamnosyltransferase that catalyzes the transfer of a single rhamnose to elongation factor P (EF-P) on 'Lys-32', a modification required for EF-P-dependent rescue of polyproline stalled ribosomes.</text>
</comment>
<keyword evidence="1" id="KW-0328">Glycosyltransferase</keyword>
<name>A0ABV2QC60_9BURK</name>
<dbReference type="Proteomes" id="UP001549320">
    <property type="component" value="Unassembled WGS sequence"/>
</dbReference>
<dbReference type="NCBIfam" id="TIGR03837">
    <property type="entry name" value="efp_Arg_rhamno"/>
    <property type="match status" value="1"/>
</dbReference>
<accession>A0ABV2QC60</accession>
<evidence type="ECO:0000256" key="5">
    <source>
        <dbReference type="ARBA" id="ARBA00024416"/>
    </source>
</evidence>
<evidence type="ECO:0000313" key="8">
    <source>
        <dbReference type="EMBL" id="MET4578497.1"/>
    </source>
</evidence>
<evidence type="ECO:0000256" key="6">
    <source>
        <dbReference type="ARBA" id="ARBA00030025"/>
    </source>
</evidence>
<dbReference type="InterPro" id="IPR016633">
    <property type="entry name" value="EarP"/>
</dbReference>
<evidence type="ECO:0000256" key="1">
    <source>
        <dbReference type="ARBA" id="ARBA00022676"/>
    </source>
</evidence>
<comment type="similarity">
    <text evidence="4">Belongs to the glycosyltransferase 104 family.</text>
</comment>
<comment type="caution">
    <text evidence="8">The sequence shown here is derived from an EMBL/GenBank/DDBJ whole genome shotgun (WGS) entry which is preliminary data.</text>
</comment>